<organism evidence="1">
    <name type="scientific">Arundo donax</name>
    <name type="common">Giant reed</name>
    <name type="synonym">Donax arundinaceus</name>
    <dbReference type="NCBI Taxonomy" id="35708"/>
    <lineage>
        <taxon>Eukaryota</taxon>
        <taxon>Viridiplantae</taxon>
        <taxon>Streptophyta</taxon>
        <taxon>Embryophyta</taxon>
        <taxon>Tracheophyta</taxon>
        <taxon>Spermatophyta</taxon>
        <taxon>Magnoliopsida</taxon>
        <taxon>Liliopsida</taxon>
        <taxon>Poales</taxon>
        <taxon>Poaceae</taxon>
        <taxon>PACMAD clade</taxon>
        <taxon>Arundinoideae</taxon>
        <taxon>Arundineae</taxon>
        <taxon>Arundo</taxon>
    </lineage>
</organism>
<protein>
    <submittedName>
        <fullName evidence="1">Uncharacterized protein</fullName>
    </submittedName>
</protein>
<dbReference type="EMBL" id="GBRH01253925">
    <property type="protein sequence ID" value="JAD43970.1"/>
    <property type="molecule type" value="Transcribed_RNA"/>
</dbReference>
<reference evidence="1" key="2">
    <citation type="journal article" date="2015" name="Data Brief">
        <title>Shoot transcriptome of the giant reed, Arundo donax.</title>
        <authorList>
            <person name="Barrero R.A."/>
            <person name="Guerrero F.D."/>
            <person name="Moolhuijzen P."/>
            <person name="Goolsby J.A."/>
            <person name="Tidwell J."/>
            <person name="Bellgard S.E."/>
            <person name="Bellgard M.I."/>
        </authorList>
    </citation>
    <scope>NUCLEOTIDE SEQUENCE</scope>
    <source>
        <tissue evidence="1">Shoot tissue taken approximately 20 cm above the soil surface</tissue>
    </source>
</reference>
<name>A0A0A9A4N1_ARUDO</name>
<reference evidence="1" key="1">
    <citation type="submission" date="2014-09" db="EMBL/GenBank/DDBJ databases">
        <authorList>
            <person name="Magalhaes I.L.F."/>
            <person name="Oliveira U."/>
            <person name="Santos F.R."/>
            <person name="Vidigal T.H.D.A."/>
            <person name="Brescovit A.D."/>
            <person name="Santos A.J."/>
        </authorList>
    </citation>
    <scope>NUCLEOTIDE SEQUENCE</scope>
    <source>
        <tissue evidence="1">Shoot tissue taken approximately 20 cm above the soil surface</tissue>
    </source>
</reference>
<proteinExistence type="predicted"/>
<accession>A0A0A9A4N1</accession>
<sequence>MQLLSFANNSYIYLFTNKSSSDYPFFF</sequence>
<dbReference type="AlphaFoldDB" id="A0A0A9A4N1"/>
<evidence type="ECO:0000313" key="1">
    <source>
        <dbReference type="EMBL" id="JAD43970.1"/>
    </source>
</evidence>